<dbReference type="Pfam" id="PF00753">
    <property type="entry name" value="Lactamase_B"/>
    <property type="match status" value="1"/>
</dbReference>
<dbReference type="Proteomes" id="UP001145072">
    <property type="component" value="Unassembled WGS sequence"/>
</dbReference>
<evidence type="ECO:0000259" key="1">
    <source>
        <dbReference type="PROSITE" id="PS50206"/>
    </source>
</evidence>
<dbReference type="InterPro" id="IPR001763">
    <property type="entry name" value="Rhodanese-like_dom"/>
</dbReference>
<reference evidence="2" key="1">
    <citation type="submission" date="2022-06" db="EMBL/GenBank/DDBJ databases">
        <title>Aquibacillus sp. a new bacterium isolated from soil saline samples.</title>
        <authorList>
            <person name="Galisteo C."/>
            <person name="De La Haba R."/>
            <person name="Sanchez-Porro C."/>
            <person name="Ventosa A."/>
        </authorList>
    </citation>
    <scope>NUCLEOTIDE SEQUENCE</scope>
    <source>
        <strain evidence="2">JCM 12387</strain>
    </source>
</reference>
<dbReference type="SUPFAM" id="SSF52821">
    <property type="entry name" value="Rhodanese/Cell cycle control phosphatase"/>
    <property type="match status" value="1"/>
</dbReference>
<dbReference type="SMART" id="SM00450">
    <property type="entry name" value="RHOD"/>
    <property type="match status" value="1"/>
</dbReference>
<evidence type="ECO:0000313" key="2">
    <source>
        <dbReference type="EMBL" id="MDC3421486.1"/>
    </source>
</evidence>
<dbReference type="EMBL" id="JAMQJZ010000011">
    <property type="protein sequence ID" value="MDC3421486.1"/>
    <property type="molecule type" value="Genomic_DNA"/>
</dbReference>
<dbReference type="Gene3D" id="3.60.15.10">
    <property type="entry name" value="Ribonuclease Z/Hydroxyacylglutathione hydrolase-like"/>
    <property type="match status" value="1"/>
</dbReference>
<gene>
    <name evidence="2" type="ORF">NC661_14005</name>
</gene>
<name>A0A9X3WQ15_9BACI</name>
<dbReference type="CDD" id="cd07724">
    <property type="entry name" value="POD-like_MBL-fold"/>
    <property type="match status" value="1"/>
</dbReference>
<dbReference type="GO" id="GO:0050313">
    <property type="term" value="F:sulfur dioxygenase activity"/>
    <property type="evidence" value="ECO:0007669"/>
    <property type="project" value="InterPro"/>
</dbReference>
<dbReference type="InterPro" id="IPR036866">
    <property type="entry name" value="RibonucZ/Hydroxyglut_hydro"/>
</dbReference>
<proteinExistence type="predicted"/>
<evidence type="ECO:0000313" key="3">
    <source>
        <dbReference type="Proteomes" id="UP001145072"/>
    </source>
</evidence>
<sequence>MTVNVMTAGEVAKKVINKDALFILDVRNEDAFADWKIEGDNFDYFNIPYFELLDGVEGIMEKIPSDKEVLVVCAKEGSSVMVAEMLAEEGLTVSYLKGGMKSWSEHLEPVKVGDLKDGGELYQFVRIGKGCLSYMVISNGEAAIIDATRMTDVFLNFAESKGAKITNVLDTHLHADHISGGRSIAEKTNTTYWLPPKDAEEVTFDYATLEGGNVVTIGNTAIDIHALYSPGHTIGSTSFVVDEKFLLSGDILFIDSIGRPDLAGKAEDWVGDLRESLYTRYRELSGELVVLPAHFMIIDELNEDGSVAEKLGTLFVKNHGLNIDDEAEFRRLVTENLPPQPNAYQEIRETNMGKITPEEEKQREMEIGPNRCAVR</sequence>
<protein>
    <submittedName>
        <fullName evidence="2">MBL fold metallo-hydrolase</fullName>
    </submittedName>
</protein>
<dbReference type="PROSITE" id="PS50206">
    <property type="entry name" value="RHODANESE_3"/>
    <property type="match status" value="1"/>
</dbReference>
<accession>A0A9X3WQ15</accession>
<dbReference type="RefSeq" id="WP_259870181.1">
    <property type="nucleotide sequence ID" value="NZ_JAMQJZ010000011.1"/>
</dbReference>
<dbReference type="InterPro" id="IPR051682">
    <property type="entry name" value="Mito_Persulfide_Diox"/>
</dbReference>
<dbReference type="Gene3D" id="3.40.250.10">
    <property type="entry name" value="Rhodanese-like domain"/>
    <property type="match status" value="1"/>
</dbReference>
<dbReference type="InterPro" id="IPR001279">
    <property type="entry name" value="Metallo-B-lactamas"/>
</dbReference>
<dbReference type="SMART" id="SM00849">
    <property type="entry name" value="Lactamase_B"/>
    <property type="match status" value="1"/>
</dbReference>
<organism evidence="2 3">
    <name type="scientific">Aquibacillus koreensis</name>
    <dbReference type="NCBI Taxonomy" id="279446"/>
    <lineage>
        <taxon>Bacteria</taxon>
        <taxon>Bacillati</taxon>
        <taxon>Bacillota</taxon>
        <taxon>Bacilli</taxon>
        <taxon>Bacillales</taxon>
        <taxon>Bacillaceae</taxon>
        <taxon>Aquibacillus</taxon>
    </lineage>
</organism>
<dbReference type="InterPro" id="IPR044528">
    <property type="entry name" value="POD-like_MBL-fold"/>
</dbReference>
<comment type="caution">
    <text evidence="2">The sequence shown here is derived from an EMBL/GenBank/DDBJ whole genome shotgun (WGS) entry which is preliminary data.</text>
</comment>
<dbReference type="GO" id="GO:0006749">
    <property type="term" value="P:glutathione metabolic process"/>
    <property type="evidence" value="ECO:0007669"/>
    <property type="project" value="InterPro"/>
</dbReference>
<dbReference type="SUPFAM" id="SSF56281">
    <property type="entry name" value="Metallo-hydrolase/oxidoreductase"/>
    <property type="match status" value="1"/>
</dbReference>
<dbReference type="AlphaFoldDB" id="A0A9X3WQ15"/>
<dbReference type="GO" id="GO:0070813">
    <property type="term" value="P:hydrogen sulfide metabolic process"/>
    <property type="evidence" value="ECO:0007669"/>
    <property type="project" value="TreeGrafter"/>
</dbReference>
<dbReference type="PANTHER" id="PTHR43084">
    <property type="entry name" value="PERSULFIDE DIOXYGENASE ETHE1"/>
    <property type="match status" value="1"/>
</dbReference>
<dbReference type="Pfam" id="PF00581">
    <property type="entry name" value="Rhodanese"/>
    <property type="match status" value="1"/>
</dbReference>
<feature type="domain" description="Rhodanese" evidence="1">
    <location>
        <begin position="17"/>
        <end position="112"/>
    </location>
</feature>
<dbReference type="FunFam" id="3.40.250.10:FF:000040">
    <property type="entry name" value="Zn-dependent hydroxyacylglutathione hydrolase"/>
    <property type="match status" value="1"/>
</dbReference>
<dbReference type="PANTHER" id="PTHR43084:SF7">
    <property type="entry name" value="BETA-LACTAMASE DOMAIN PROTEIN"/>
    <property type="match status" value="1"/>
</dbReference>
<keyword evidence="3" id="KW-1185">Reference proteome</keyword>
<dbReference type="InterPro" id="IPR036873">
    <property type="entry name" value="Rhodanese-like_dom_sf"/>
</dbReference>